<sequence length="29" mass="3323">MTKKNGTHILCTKTEKILQDYGEKRCPVS</sequence>
<accession>A0A2P2NHZ0</accession>
<proteinExistence type="predicted"/>
<dbReference type="EMBL" id="GGEC01061593">
    <property type="protein sequence ID" value="MBX42077.1"/>
    <property type="molecule type" value="Transcribed_RNA"/>
</dbReference>
<dbReference type="AlphaFoldDB" id="A0A2P2NHZ0"/>
<organism evidence="1">
    <name type="scientific">Rhizophora mucronata</name>
    <name type="common">Asiatic mangrove</name>
    <dbReference type="NCBI Taxonomy" id="61149"/>
    <lineage>
        <taxon>Eukaryota</taxon>
        <taxon>Viridiplantae</taxon>
        <taxon>Streptophyta</taxon>
        <taxon>Embryophyta</taxon>
        <taxon>Tracheophyta</taxon>
        <taxon>Spermatophyta</taxon>
        <taxon>Magnoliopsida</taxon>
        <taxon>eudicotyledons</taxon>
        <taxon>Gunneridae</taxon>
        <taxon>Pentapetalae</taxon>
        <taxon>rosids</taxon>
        <taxon>fabids</taxon>
        <taxon>Malpighiales</taxon>
        <taxon>Rhizophoraceae</taxon>
        <taxon>Rhizophora</taxon>
    </lineage>
</organism>
<evidence type="ECO:0000313" key="1">
    <source>
        <dbReference type="EMBL" id="MBX42077.1"/>
    </source>
</evidence>
<name>A0A2P2NHZ0_RHIMU</name>
<protein>
    <submittedName>
        <fullName evidence="1">Uncharacterized protein</fullName>
    </submittedName>
</protein>
<reference evidence="1" key="1">
    <citation type="submission" date="2018-02" db="EMBL/GenBank/DDBJ databases">
        <title>Rhizophora mucronata_Transcriptome.</title>
        <authorList>
            <person name="Meera S.P."/>
            <person name="Sreeshan A."/>
            <person name="Augustine A."/>
        </authorList>
    </citation>
    <scope>NUCLEOTIDE SEQUENCE</scope>
    <source>
        <tissue evidence="1">Leaf</tissue>
    </source>
</reference>